<feature type="non-terminal residue" evidence="2">
    <location>
        <position position="118"/>
    </location>
</feature>
<feature type="region of interest" description="Disordered" evidence="1">
    <location>
        <begin position="70"/>
        <end position="118"/>
    </location>
</feature>
<name>A0AA88I444_ARTSF</name>
<evidence type="ECO:0000256" key="1">
    <source>
        <dbReference type="SAM" id="MobiDB-lite"/>
    </source>
</evidence>
<proteinExistence type="predicted"/>
<accession>A0AA88I444</accession>
<sequence>MRVYAAVSTIFILWSQDESVEKTCFKASEYLTSTPTSNPVRKGLKQHTASVLSVNEHCIENRAKNLLLPDPILSSVHPHGPPHSKSAKNDRGSENHHQSTKLIPLKGDEKPQNPEWDV</sequence>
<evidence type="ECO:0000313" key="3">
    <source>
        <dbReference type="Proteomes" id="UP001187531"/>
    </source>
</evidence>
<dbReference type="EMBL" id="JAVRJZ010000008">
    <property type="protein sequence ID" value="KAK2719466.1"/>
    <property type="molecule type" value="Genomic_DNA"/>
</dbReference>
<comment type="caution">
    <text evidence="2">The sequence shown here is derived from an EMBL/GenBank/DDBJ whole genome shotgun (WGS) entry which is preliminary data.</text>
</comment>
<feature type="compositionally biased region" description="Basic and acidic residues" evidence="1">
    <location>
        <begin position="87"/>
        <end position="97"/>
    </location>
</feature>
<gene>
    <name evidence="2" type="ORF">QYM36_005078</name>
</gene>
<evidence type="ECO:0000313" key="2">
    <source>
        <dbReference type="EMBL" id="KAK2719466.1"/>
    </source>
</evidence>
<organism evidence="2 3">
    <name type="scientific">Artemia franciscana</name>
    <name type="common">Brine shrimp</name>
    <name type="synonym">Artemia sanfranciscana</name>
    <dbReference type="NCBI Taxonomy" id="6661"/>
    <lineage>
        <taxon>Eukaryota</taxon>
        <taxon>Metazoa</taxon>
        <taxon>Ecdysozoa</taxon>
        <taxon>Arthropoda</taxon>
        <taxon>Crustacea</taxon>
        <taxon>Branchiopoda</taxon>
        <taxon>Anostraca</taxon>
        <taxon>Artemiidae</taxon>
        <taxon>Artemia</taxon>
    </lineage>
</organism>
<reference evidence="2" key="1">
    <citation type="submission" date="2023-07" db="EMBL/GenBank/DDBJ databases">
        <title>Chromosome-level genome assembly of Artemia franciscana.</title>
        <authorList>
            <person name="Jo E."/>
        </authorList>
    </citation>
    <scope>NUCLEOTIDE SEQUENCE</scope>
    <source>
        <tissue evidence="2">Whole body</tissue>
    </source>
</reference>
<dbReference type="Proteomes" id="UP001187531">
    <property type="component" value="Unassembled WGS sequence"/>
</dbReference>
<protein>
    <submittedName>
        <fullName evidence="2">Uncharacterized protein</fullName>
    </submittedName>
</protein>
<keyword evidence="3" id="KW-1185">Reference proteome</keyword>
<dbReference type="AlphaFoldDB" id="A0AA88I444"/>